<feature type="non-terminal residue" evidence="1">
    <location>
        <position position="1"/>
    </location>
</feature>
<feature type="non-terminal residue" evidence="1">
    <location>
        <position position="190"/>
    </location>
</feature>
<organism evidence="1 2">
    <name type="scientific">Acaulospora colombiana</name>
    <dbReference type="NCBI Taxonomy" id="27376"/>
    <lineage>
        <taxon>Eukaryota</taxon>
        <taxon>Fungi</taxon>
        <taxon>Fungi incertae sedis</taxon>
        <taxon>Mucoromycota</taxon>
        <taxon>Glomeromycotina</taxon>
        <taxon>Glomeromycetes</taxon>
        <taxon>Diversisporales</taxon>
        <taxon>Acaulosporaceae</taxon>
        <taxon>Acaulospora</taxon>
    </lineage>
</organism>
<protein>
    <submittedName>
        <fullName evidence="1">1653_t:CDS:1</fullName>
    </submittedName>
</protein>
<gene>
    <name evidence="1" type="ORF">ACOLOM_LOCUS11218</name>
</gene>
<proteinExistence type="predicted"/>
<keyword evidence="2" id="KW-1185">Reference proteome</keyword>
<evidence type="ECO:0000313" key="2">
    <source>
        <dbReference type="Proteomes" id="UP000789525"/>
    </source>
</evidence>
<name>A0ACA9PVG2_9GLOM</name>
<evidence type="ECO:0000313" key="1">
    <source>
        <dbReference type="EMBL" id="CAG8722821.1"/>
    </source>
</evidence>
<dbReference type="EMBL" id="CAJVPT010039420">
    <property type="protein sequence ID" value="CAG8722821.1"/>
    <property type="molecule type" value="Genomic_DNA"/>
</dbReference>
<reference evidence="1" key="1">
    <citation type="submission" date="2021-06" db="EMBL/GenBank/DDBJ databases">
        <authorList>
            <person name="Kallberg Y."/>
            <person name="Tangrot J."/>
            <person name="Rosling A."/>
        </authorList>
    </citation>
    <scope>NUCLEOTIDE SEQUENCE</scope>
    <source>
        <strain evidence="1">CL356</strain>
    </source>
</reference>
<sequence length="190" mass="20104">LQRMVTAYSHYGPACLDLAEAVQQQGSFIEKMADLGWTKPGCFEDSKDFAPLLSGLMSRGLTKVATPCPLLHSSGFLLSIPPTLLFTHNFLEEAGSVDQMAGPFGSREMSILVWRIVCMTSESGSMMGDDGLSDVALVHVGVAGQGMKAFDLKGDTDDNHKISVGRDLASAGIPPVAPDTVPPPPPLSSQ</sequence>
<dbReference type="Proteomes" id="UP000789525">
    <property type="component" value="Unassembled WGS sequence"/>
</dbReference>
<accession>A0ACA9PVG2</accession>
<comment type="caution">
    <text evidence="1">The sequence shown here is derived from an EMBL/GenBank/DDBJ whole genome shotgun (WGS) entry which is preliminary data.</text>
</comment>